<dbReference type="Pfam" id="PF13242">
    <property type="entry name" value="Hydrolase_like"/>
    <property type="match status" value="1"/>
</dbReference>
<name>A0A7S0PCW0_CAFRO</name>
<dbReference type="SUPFAM" id="SSF56784">
    <property type="entry name" value="HAD-like"/>
    <property type="match status" value="1"/>
</dbReference>
<dbReference type="InterPro" id="IPR050324">
    <property type="entry name" value="CDP-alcohol_PTase-I"/>
</dbReference>
<protein>
    <recommendedName>
        <fullName evidence="2">TIGR01456 family HAD hydrolase</fullName>
    </recommendedName>
</protein>
<dbReference type="InterPro" id="IPR006353">
    <property type="entry name" value="HAD-SF_hydro_IIA_CECR5"/>
</dbReference>
<dbReference type="InterPro" id="IPR036412">
    <property type="entry name" value="HAD-like_sf"/>
</dbReference>
<organism evidence="1">
    <name type="scientific">Cafeteria roenbergensis</name>
    <name type="common">Marine flagellate</name>
    <dbReference type="NCBI Taxonomy" id="33653"/>
    <lineage>
        <taxon>Eukaryota</taxon>
        <taxon>Sar</taxon>
        <taxon>Stramenopiles</taxon>
        <taxon>Bigyra</taxon>
        <taxon>Opalozoa</taxon>
        <taxon>Bicosoecida</taxon>
        <taxon>Cafeteriaceae</taxon>
        <taxon>Cafeteria</taxon>
    </lineage>
</organism>
<dbReference type="NCBIfam" id="TIGR01456">
    <property type="entry name" value="CECR5"/>
    <property type="match status" value="1"/>
</dbReference>
<evidence type="ECO:0000313" key="1">
    <source>
        <dbReference type="EMBL" id="CAD8564906.1"/>
    </source>
</evidence>
<dbReference type="Gene3D" id="3.40.50.1000">
    <property type="entry name" value="HAD superfamily/HAD-like"/>
    <property type="match status" value="2"/>
</dbReference>
<proteinExistence type="predicted"/>
<dbReference type="PANTHER" id="PTHR14269">
    <property type="entry name" value="CDP-DIACYLGLYCEROL--GLYCEROL-3-PHOSPHATE 3-PHOSPHATIDYLTRANSFERASE-RELATED"/>
    <property type="match status" value="1"/>
</dbReference>
<dbReference type="PANTHER" id="PTHR14269:SF4">
    <property type="entry name" value="CAT EYE SYNDROME CRITICAL REGION PROTEIN 5"/>
    <property type="match status" value="1"/>
</dbReference>
<dbReference type="InterPro" id="IPR006357">
    <property type="entry name" value="HAD-SF_hydro_IIA"/>
</dbReference>
<dbReference type="GO" id="GO:0005739">
    <property type="term" value="C:mitochondrion"/>
    <property type="evidence" value="ECO:0007669"/>
    <property type="project" value="TreeGrafter"/>
</dbReference>
<dbReference type="AlphaFoldDB" id="A0A7S0PCW0"/>
<dbReference type="InterPro" id="IPR023214">
    <property type="entry name" value="HAD_sf"/>
</dbReference>
<accession>A0A7S0PCW0</accession>
<sequence>MFALRRGVSAMRARPLARALSGTRLAAQADPGVAVAFDIDGVLIRGNEALPHAAESLARLDAGGVPWICVTNGGGVTEDVKAREVSELIGYEIEPSQMVCCHTPFRAKVPDFGKKRVLILGCRDVVGVMRSYGFEDIVTVQDIAEDDPSRYPFIDWKHRPLQPSLEERPVEAVFVVHDPVHWAPDVQITLDCLVAAPGGPAGKQTIPFFHANPDLVFAGRHSAPRLASGAFLEVISHMFHKVVGSPLRAELVGKPTKATFDFARYSLARRRDHVLAARGQESAEEASAHESHAVYGGEDAEVPPFRSIYMVGDNPTSDIRGANSAGGPWQSVLVRTGIFSQGENDKNDPGRHVKDGIKDAVELVLQDAGVADAEGRGRA</sequence>
<reference evidence="1" key="1">
    <citation type="submission" date="2021-01" db="EMBL/GenBank/DDBJ databases">
        <authorList>
            <person name="Corre E."/>
            <person name="Pelletier E."/>
            <person name="Niang G."/>
            <person name="Scheremetjew M."/>
            <person name="Finn R."/>
            <person name="Kale V."/>
            <person name="Holt S."/>
            <person name="Cochrane G."/>
            <person name="Meng A."/>
            <person name="Brown T."/>
            <person name="Cohen L."/>
        </authorList>
    </citation>
    <scope>NUCLEOTIDE SEQUENCE</scope>
    <source>
        <strain evidence="1">E4-10</strain>
    </source>
</reference>
<gene>
    <name evidence="1" type="ORF">CROE0942_LOCUS9284</name>
</gene>
<dbReference type="NCBIfam" id="TIGR01460">
    <property type="entry name" value="HAD-SF-IIA"/>
    <property type="match status" value="1"/>
</dbReference>
<evidence type="ECO:0008006" key="2">
    <source>
        <dbReference type="Google" id="ProtNLM"/>
    </source>
</evidence>
<dbReference type="EMBL" id="HBET01013709">
    <property type="protein sequence ID" value="CAD8564906.1"/>
    <property type="molecule type" value="Transcribed_RNA"/>
</dbReference>
<dbReference type="GO" id="GO:0046474">
    <property type="term" value="P:glycerophospholipid biosynthetic process"/>
    <property type="evidence" value="ECO:0007669"/>
    <property type="project" value="TreeGrafter"/>
</dbReference>
<dbReference type="Pfam" id="PF13344">
    <property type="entry name" value="Hydrolase_6"/>
    <property type="match status" value="1"/>
</dbReference>